<name>D8P5V5_RALSL</name>
<dbReference type="InterPro" id="IPR006311">
    <property type="entry name" value="TAT_signal"/>
</dbReference>
<feature type="domain" description="Inosine/uridine-preferring nucleoside hydrolase" evidence="4">
    <location>
        <begin position="126"/>
        <end position="424"/>
    </location>
</feature>
<dbReference type="AlphaFoldDB" id="D8P5V5"/>
<accession>D8P5V5</accession>
<proteinExistence type="predicted"/>
<dbReference type="Gene3D" id="3.90.245.10">
    <property type="entry name" value="Ribonucleoside hydrolase-like"/>
    <property type="match status" value="1"/>
</dbReference>
<geneLocation type="plasmid" evidence="5">
    <name>RCFBPv3_mp</name>
</geneLocation>
<evidence type="ECO:0000256" key="1">
    <source>
        <dbReference type="ARBA" id="ARBA00022801"/>
    </source>
</evidence>
<dbReference type="GO" id="GO:0006152">
    <property type="term" value="P:purine nucleoside catabolic process"/>
    <property type="evidence" value="ECO:0007669"/>
    <property type="project" value="TreeGrafter"/>
</dbReference>
<dbReference type="PANTHER" id="PTHR12304:SF4">
    <property type="entry name" value="URIDINE NUCLEOSIDASE"/>
    <property type="match status" value="1"/>
</dbReference>
<keyword evidence="5" id="KW-0614">Plasmid</keyword>
<reference evidence="5" key="1">
    <citation type="journal article" date="2010" name="BMC Genomics">
        <title>Genomes of three tomato pathogens within the Ralstonia solanacearum species complex reveal significant evolutionary divergence.</title>
        <authorList>
            <person name="Remenant B."/>
            <person name="Coupat-Goutaland B."/>
            <person name="Guidot A."/>
            <person name="Cellier G."/>
            <person name="Wicker E."/>
            <person name="Allen C."/>
            <person name="Fegan M."/>
            <person name="Pruvost O."/>
            <person name="Elbaz M."/>
            <person name="Calteau A."/>
            <person name="Salvignol G."/>
            <person name="Mornico D."/>
            <person name="Mangenot S."/>
            <person name="Barbe V."/>
            <person name="Medigue C."/>
            <person name="Prior P."/>
        </authorList>
    </citation>
    <scope>NUCLEOTIDE SEQUENCE [LARGE SCALE GENOMIC DNA]</scope>
    <source>
        <strain evidence="5">CFBP2957</strain>
        <plasmid evidence="5">RCFBPv3_mp</plasmid>
    </source>
</reference>
<dbReference type="InterPro" id="IPR036452">
    <property type="entry name" value="Ribo_hydro-like"/>
</dbReference>
<dbReference type="GO" id="GO:0005829">
    <property type="term" value="C:cytosol"/>
    <property type="evidence" value="ECO:0007669"/>
    <property type="project" value="TreeGrafter"/>
</dbReference>
<dbReference type="PANTHER" id="PTHR12304">
    <property type="entry name" value="INOSINE-URIDINE PREFERRING NUCLEOSIDE HYDROLASE"/>
    <property type="match status" value="1"/>
</dbReference>
<keyword evidence="1 5" id="KW-0378">Hydrolase</keyword>
<evidence type="ECO:0000256" key="2">
    <source>
        <dbReference type="ARBA" id="ARBA00023295"/>
    </source>
</evidence>
<dbReference type="InterPro" id="IPR001910">
    <property type="entry name" value="Inosine/uridine_hydrolase_dom"/>
</dbReference>
<evidence type="ECO:0000259" key="4">
    <source>
        <dbReference type="Pfam" id="PF01156"/>
    </source>
</evidence>
<dbReference type="PATRIC" id="fig|859656.5.peg.4681"/>
<dbReference type="GO" id="GO:0045437">
    <property type="term" value="F:uridine nucleosidase activity"/>
    <property type="evidence" value="ECO:0007669"/>
    <property type="project" value="UniProtKB-ARBA"/>
</dbReference>
<dbReference type="CDD" id="cd02651">
    <property type="entry name" value="nuc_hydro_IU_UC_XIUA"/>
    <property type="match status" value="1"/>
</dbReference>
<gene>
    <name evidence="5" type="ORF">RCFBP_mp30205</name>
</gene>
<organism evidence="5">
    <name type="scientific">Ralstonia solanacearum CFBP2957</name>
    <dbReference type="NCBI Taxonomy" id="859656"/>
    <lineage>
        <taxon>Bacteria</taxon>
        <taxon>Pseudomonadati</taxon>
        <taxon>Pseudomonadota</taxon>
        <taxon>Betaproteobacteria</taxon>
        <taxon>Burkholderiales</taxon>
        <taxon>Burkholderiaceae</taxon>
        <taxon>Ralstonia</taxon>
        <taxon>Ralstonia solanacearum species complex</taxon>
    </lineage>
</organism>
<reference evidence="5" key="2">
    <citation type="submission" date="2010-02" db="EMBL/GenBank/DDBJ databases">
        <authorList>
            <person name="Genoscope - CEA"/>
        </authorList>
    </citation>
    <scope>NUCLEOTIDE SEQUENCE</scope>
    <source>
        <strain evidence="5">CFBP2957</strain>
        <plasmid evidence="5">RCFBPv3_mp</plasmid>
    </source>
</reference>
<keyword evidence="2 5" id="KW-0326">Glycosidase</keyword>
<dbReference type="GO" id="GO:0008477">
    <property type="term" value="F:purine nucleosidase activity"/>
    <property type="evidence" value="ECO:0007669"/>
    <property type="project" value="TreeGrafter"/>
</dbReference>
<protein>
    <submittedName>
        <fullName evidence="5">Putative ribonucleoside hydrolase</fullName>
        <ecNumber evidence="5">3.2.2.-</ecNumber>
    </submittedName>
</protein>
<dbReference type="InterPro" id="IPR015910">
    <property type="entry name" value="I/U_nuclsd_hydro_CS"/>
</dbReference>
<sequence length="435" mass="45604">MDRIRSPPKLVNIRLIVSVHSATGDTQHVQTLVYAPSTGKTRTLSDPSAPPMPMTKTTSIDPSGEACDVHTRRGFLRAAAGAAASAAGLAAWPAHADAAPNVVTPQVGPSAAGTARIAVPAGRRAVIIDCDPGQDDAIALLFALGASDRLDVQGITTVAGNVPLNLTERNARIVRDWAGRTQSLPVHAGCARPLVRELVTAANVHGNTGLEGVPVHTPFAPLAQQHAVAYLVSTLRAATPHSVTVCALGPLTNLAAALIEAPDIRNGLREIVLMGGAFFERGNITPVAEFNIYVDPQAAHIVFASGVPIVVLPRDVAVKAPIVPARIAPIRALGNRCGAMVADLMAAEVAYQNDRRGIEKAPMYDPCATGYLIDPSLFRGRMVNVMIETVGTWTLGETVVDWSGRSGRAPNAMWITEVDADGFYAALRASLATLP</sequence>
<dbReference type="EC" id="3.2.2.-" evidence="5"/>
<dbReference type="PROSITE" id="PS01247">
    <property type="entry name" value="IUNH"/>
    <property type="match status" value="1"/>
</dbReference>
<dbReference type="SUPFAM" id="SSF53590">
    <property type="entry name" value="Nucleoside hydrolase"/>
    <property type="match status" value="1"/>
</dbReference>
<dbReference type="InterPro" id="IPR023186">
    <property type="entry name" value="IUNH"/>
</dbReference>
<dbReference type="Pfam" id="PF01156">
    <property type="entry name" value="IU_nuc_hydro"/>
    <property type="match status" value="1"/>
</dbReference>
<dbReference type="PROSITE" id="PS51318">
    <property type="entry name" value="TAT"/>
    <property type="match status" value="1"/>
</dbReference>
<dbReference type="EMBL" id="FP885907">
    <property type="protein sequence ID" value="CBJ54291.1"/>
    <property type="molecule type" value="Genomic_DNA"/>
</dbReference>
<evidence type="ECO:0000256" key="3">
    <source>
        <dbReference type="SAM" id="MobiDB-lite"/>
    </source>
</evidence>
<evidence type="ECO:0000313" key="5">
    <source>
        <dbReference type="EMBL" id="CBJ54291.1"/>
    </source>
</evidence>
<feature type="region of interest" description="Disordered" evidence="3">
    <location>
        <begin position="38"/>
        <end position="65"/>
    </location>
</feature>